<comment type="caution">
    <text evidence="2">The sequence shown here is derived from an EMBL/GenBank/DDBJ whole genome shotgun (WGS) entry which is preliminary data.</text>
</comment>
<proteinExistence type="predicted"/>
<dbReference type="EMBL" id="BBTG02000001">
    <property type="protein sequence ID" value="GAO14259.1"/>
    <property type="molecule type" value="Genomic_DNA"/>
</dbReference>
<name>A0A063CD53_USTVR</name>
<reference evidence="3" key="1">
    <citation type="journal article" date="2016" name="Genome Announc.">
        <title>Genome sequence of Ustilaginoidea virens IPU010, a rice pathogenic fungus causing false smut.</title>
        <authorList>
            <person name="Kumagai T."/>
            <person name="Ishii T."/>
            <person name="Terai G."/>
            <person name="Umemura M."/>
            <person name="Machida M."/>
            <person name="Asai K."/>
        </authorList>
    </citation>
    <scope>NUCLEOTIDE SEQUENCE [LARGE SCALE GENOMIC DNA]</scope>
    <source>
        <strain evidence="3">IPU010</strain>
    </source>
</reference>
<protein>
    <recommendedName>
        <fullName evidence="4">Myb-like domain-containing protein</fullName>
    </recommendedName>
</protein>
<sequence length="129" mass="13772">MPRKANVTVATPTPGETDSSPGLTDNEMRFIKAVFDNMTQRPDANWESVAADLGLKDAKCAKERFRQMSVRHGWREQAGGGASPRKGGATGASGEGRVKKVPRTPTKKTAKSAAAVEKSDEEEDQAAAE</sequence>
<feature type="compositionally biased region" description="Acidic residues" evidence="1">
    <location>
        <begin position="119"/>
        <end position="129"/>
    </location>
</feature>
<evidence type="ECO:0008006" key="4">
    <source>
        <dbReference type="Google" id="ProtNLM"/>
    </source>
</evidence>
<feature type="region of interest" description="Disordered" evidence="1">
    <location>
        <begin position="69"/>
        <end position="129"/>
    </location>
</feature>
<gene>
    <name evidence="2" type="ORF">UVI_02001100</name>
</gene>
<dbReference type="STRING" id="1159556.A0A063CD53"/>
<feature type="compositionally biased region" description="Polar residues" evidence="1">
    <location>
        <begin position="8"/>
        <end position="23"/>
    </location>
</feature>
<dbReference type="HOGENOM" id="CLU_142375_2_1_1"/>
<feature type="region of interest" description="Disordered" evidence="1">
    <location>
        <begin position="1"/>
        <end position="25"/>
    </location>
</feature>
<accession>A0A063CD53</accession>
<feature type="compositionally biased region" description="Gly residues" evidence="1">
    <location>
        <begin position="78"/>
        <end position="94"/>
    </location>
</feature>
<feature type="compositionally biased region" description="Basic residues" evidence="1">
    <location>
        <begin position="99"/>
        <end position="110"/>
    </location>
</feature>
<evidence type="ECO:0000256" key="1">
    <source>
        <dbReference type="SAM" id="MobiDB-lite"/>
    </source>
</evidence>
<dbReference type="AlphaFoldDB" id="A0A063CD53"/>
<dbReference type="Proteomes" id="UP000054053">
    <property type="component" value="Unassembled WGS sequence"/>
</dbReference>
<evidence type="ECO:0000313" key="3">
    <source>
        <dbReference type="Proteomes" id="UP000054053"/>
    </source>
</evidence>
<evidence type="ECO:0000313" key="2">
    <source>
        <dbReference type="EMBL" id="GAO14259.1"/>
    </source>
</evidence>
<organism evidence="2 3">
    <name type="scientific">Ustilaginoidea virens</name>
    <name type="common">Rice false smut fungus</name>
    <name type="synonym">Villosiclava virens</name>
    <dbReference type="NCBI Taxonomy" id="1159556"/>
    <lineage>
        <taxon>Eukaryota</taxon>
        <taxon>Fungi</taxon>
        <taxon>Dikarya</taxon>
        <taxon>Ascomycota</taxon>
        <taxon>Pezizomycotina</taxon>
        <taxon>Sordariomycetes</taxon>
        <taxon>Hypocreomycetidae</taxon>
        <taxon>Hypocreales</taxon>
        <taxon>Clavicipitaceae</taxon>
        <taxon>Ustilaginoidea</taxon>
    </lineage>
</organism>